<protein>
    <submittedName>
        <fullName evidence="1">Uncharacterized protein</fullName>
    </submittedName>
</protein>
<dbReference type="EMBL" id="JANPWB010000007">
    <property type="protein sequence ID" value="KAJ1170387.1"/>
    <property type="molecule type" value="Genomic_DNA"/>
</dbReference>
<sequence length="73" mass="8227">MDEFLSTIRQNRLQIEQADTMDGPINMDEIRLALSQMARSKTPGSDGLPVEYVNSQAAQLLQPLLQVFNEAYD</sequence>
<comment type="caution">
    <text evidence="1">The sequence shown here is derived from an EMBL/GenBank/DDBJ whole genome shotgun (WGS) entry which is preliminary data.</text>
</comment>
<dbReference type="AlphaFoldDB" id="A0AAV7T311"/>
<name>A0AAV7T311_PLEWA</name>
<keyword evidence="2" id="KW-1185">Reference proteome</keyword>
<proteinExistence type="predicted"/>
<organism evidence="1 2">
    <name type="scientific">Pleurodeles waltl</name>
    <name type="common">Iberian ribbed newt</name>
    <dbReference type="NCBI Taxonomy" id="8319"/>
    <lineage>
        <taxon>Eukaryota</taxon>
        <taxon>Metazoa</taxon>
        <taxon>Chordata</taxon>
        <taxon>Craniata</taxon>
        <taxon>Vertebrata</taxon>
        <taxon>Euteleostomi</taxon>
        <taxon>Amphibia</taxon>
        <taxon>Batrachia</taxon>
        <taxon>Caudata</taxon>
        <taxon>Salamandroidea</taxon>
        <taxon>Salamandridae</taxon>
        <taxon>Pleurodelinae</taxon>
        <taxon>Pleurodeles</taxon>
    </lineage>
</organism>
<accession>A0AAV7T311</accession>
<dbReference type="Proteomes" id="UP001066276">
    <property type="component" value="Chromosome 4_1"/>
</dbReference>
<evidence type="ECO:0000313" key="2">
    <source>
        <dbReference type="Proteomes" id="UP001066276"/>
    </source>
</evidence>
<evidence type="ECO:0000313" key="1">
    <source>
        <dbReference type="EMBL" id="KAJ1170387.1"/>
    </source>
</evidence>
<gene>
    <name evidence="1" type="ORF">NDU88_002264</name>
</gene>
<reference evidence="1" key="1">
    <citation type="journal article" date="2022" name="bioRxiv">
        <title>Sequencing and chromosome-scale assembly of the giantPleurodeles waltlgenome.</title>
        <authorList>
            <person name="Brown T."/>
            <person name="Elewa A."/>
            <person name="Iarovenko S."/>
            <person name="Subramanian E."/>
            <person name="Araus A.J."/>
            <person name="Petzold A."/>
            <person name="Susuki M."/>
            <person name="Suzuki K.-i.T."/>
            <person name="Hayashi T."/>
            <person name="Toyoda A."/>
            <person name="Oliveira C."/>
            <person name="Osipova E."/>
            <person name="Leigh N.D."/>
            <person name="Simon A."/>
            <person name="Yun M.H."/>
        </authorList>
    </citation>
    <scope>NUCLEOTIDE SEQUENCE</scope>
    <source>
        <strain evidence="1">20211129_DDA</strain>
        <tissue evidence="1">Liver</tissue>
    </source>
</reference>